<dbReference type="Pfam" id="PF04931">
    <property type="entry name" value="DNA_pol_phi"/>
    <property type="match status" value="1"/>
</dbReference>
<protein>
    <recommendedName>
        <fullName evidence="7">DNA polymerase V</fullName>
    </recommendedName>
</protein>
<reference evidence="6" key="1">
    <citation type="submission" date="2021-01" db="EMBL/GenBank/DDBJ databases">
        <authorList>
            <person name="Corre E."/>
            <person name="Pelletier E."/>
            <person name="Niang G."/>
            <person name="Scheremetjew M."/>
            <person name="Finn R."/>
            <person name="Kale V."/>
            <person name="Holt S."/>
            <person name="Cochrane G."/>
            <person name="Meng A."/>
            <person name="Brown T."/>
            <person name="Cohen L."/>
        </authorList>
    </citation>
    <scope>NUCLEOTIDE SEQUENCE</scope>
    <source>
        <strain evidence="6">CCCM811</strain>
    </source>
</reference>
<dbReference type="GO" id="GO:0005730">
    <property type="term" value="C:nucleolus"/>
    <property type="evidence" value="ECO:0007669"/>
    <property type="project" value="InterPro"/>
</dbReference>
<name>A0A7S3Z3D8_9EUKA</name>
<keyword evidence="4" id="KW-0175">Coiled coil</keyword>
<feature type="compositionally biased region" description="Acidic residues" evidence="5">
    <location>
        <begin position="639"/>
        <end position="678"/>
    </location>
</feature>
<evidence type="ECO:0000256" key="5">
    <source>
        <dbReference type="SAM" id="MobiDB-lite"/>
    </source>
</evidence>
<evidence type="ECO:0000256" key="1">
    <source>
        <dbReference type="ARBA" id="ARBA00004123"/>
    </source>
</evidence>
<dbReference type="PANTHER" id="PTHR13213:SF2">
    <property type="entry name" value="MYB-BINDING PROTEIN 1A"/>
    <property type="match status" value="1"/>
</dbReference>
<dbReference type="SUPFAM" id="SSF48371">
    <property type="entry name" value="ARM repeat"/>
    <property type="match status" value="1"/>
</dbReference>
<keyword evidence="3" id="KW-0539">Nucleus</keyword>
<feature type="region of interest" description="Disordered" evidence="5">
    <location>
        <begin position="574"/>
        <end position="606"/>
    </location>
</feature>
<dbReference type="GO" id="GO:0006355">
    <property type="term" value="P:regulation of DNA-templated transcription"/>
    <property type="evidence" value="ECO:0007669"/>
    <property type="project" value="InterPro"/>
</dbReference>
<comment type="subcellular location">
    <subcellularLocation>
        <location evidence="1">Nucleus</location>
    </subcellularLocation>
</comment>
<feature type="compositionally biased region" description="Basic residues" evidence="5">
    <location>
        <begin position="275"/>
        <end position="285"/>
    </location>
</feature>
<feature type="region of interest" description="Disordered" evidence="5">
    <location>
        <begin position="273"/>
        <end position="297"/>
    </location>
</feature>
<sequence>MTDIGTSRMSKMCAELAAFAGLENLRELSCVTLIQMLRQCGSKSCRDVVVRAIDGLLEQTDLKSDHIYIALHLKEIHPELQINLPKSVGQLLRSSKTSFLSHILADTRSNQGRMPHPVWPPLARTLAAGATAGCDIQLVWKYLGEEVFFSKDSTLLKRRVGLDAFTSMAAAIGFSEAATTLLLPRFIDCLLGNIVSKNLHLSTPAHAAARCLVDTARSNMAFASYATQLIMEASGDTTRLTSCSNLLSSLVACIDAKSTTEHFEKIRNMLENTRNRKGKMKKKTRTREEDEAESKDRDKIQLFVAQNLEALARNPRAQEQGLLSEIATLLASHSFYRPSGKKWESFSGGTSEYPSVPMSGFVRSQYAMRVFSIATDSDSNDAKDSKRQSRAKATSDGLAPKWIASVVKSAKDLETKHKLVSHAGLSKKQRMEVVEKRTEALSAIDELDSVMAKLKDNNLDTMKKLDATRRVMFQLLLILLELPKDAVPLVGDMTTCLRNINKTFDYLNEKKTKKRKRSKDNGPSLEEHLNVLVEVLLGMLVYPQASTREAARSAFGAWSEDLSTDALESLLSIVEGPGVGEGMEGDDDDDADDEEEEEIAQAWREGEKEIKIDMGTFLESEGLDEEDLGNIDWDAVDVDDGSEIEDDDDVDEDDDADDDDEEEADTDENEDDGDDANEQSEQAKEMAVYTAHLENMMRLRKEKKKAKEEMRRQSLHFRLRALDFIDMFVAKNPCHPLTPMLVPSLVVVASRSKTTKEIQQLTTKAAVVLKTRFGRSSKLPSMKDDKTRKLVFDGLEAICKTARSKTVTKISRSKNKTGSEALKMASMGLTYLVRVASDDDEGAKVVCNVYRENLLWYMTGRKADLNYSFFADFITVQPKIASRLLSTVAEIAALRPNVGEGLGARNEFLRGEACMMAADILKAWHKAFPDPALARAELLSHMKALKQASAGILGVGDEGKATRFEKVAKAKLGLRLMTALAASSKRVFGSEADKILAGGPEMCAGLRNLAEDFPTLKGVVSNAIRTWPGDNLPADVKQRSKTTKVKPNKKPKKRKTSEGEGGLNLDDDFFQQLDDGKKESEAGRSNGKSKRRRKSTNSAKQKASNNTEGSAAGTRKKKRKKTK</sequence>
<dbReference type="InterPro" id="IPR007015">
    <property type="entry name" value="DNA_pol_V/MYBBP1A"/>
</dbReference>
<dbReference type="EMBL" id="HBIV01030737">
    <property type="protein sequence ID" value="CAE0670308.1"/>
    <property type="molecule type" value="Transcribed_RNA"/>
</dbReference>
<feature type="compositionally biased region" description="Acidic residues" evidence="5">
    <location>
        <begin position="583"/>
        <end position="599"/>
    </location>
</feature>
<feature type="coiled-coil region" evidence="4">
    <location>
        <begin position="689"/>
        <end position="716"/>
    </location>
</feature>
<gene>
    <name evidence="6" type="ORF">LGLO00237_LOCUS21945</name>
</gene>
<feature type="compositionally biased region" description="Basic residues" evidence="5">
    <location>
        <begin position="1039"/>
        <end position="1055"/>
    </location>
</feature>
<evidence type="ECO:0000256" key="2">
    <source>
        <dbReference type="ARBA" id="ARBA00006809"/>
    </source>
</evidence>
<proteinExistence type="inferred from homology"/>
<accession>A0A7S3Z3D8</accession>
<dbReference type="AlphaFoldDB" id="A0A7S3Z3D8"/>
<comment type="similarity">
    <text evidence="2">Belongs to the MYBBP1A family.</text>
</comment>
<evidence type="ECO:0008006" key="7">
    <source>
        <dbReference type="Google" id="ProtNLM"/>
    </source>
</evidence>
<evidence type="ECO:0000256" key="4">
    <source>
        <dbReference type="SAM" id="Coils"/>
    </source>
</evidence>
<evidence type="ECO:0000256" key="3">
    <source>
        <dbReference type="ARBA" id="ARBA00023242"/>
    </source>
</evidence>
<organism evidence="6">
    <name type="scientific">Lotharella globosa</name>
    <dbReference type="NCBI Taxonomy" id="91324"/>
    <lineage>
        <taxon>Eukaryota</taxon>
        <taxon>Sar</taxon>
        <taxon>Rhizaria</taxon>
        <taxon>Cercozoa</taxon>
        <taxon>Chlorarachniophyceae</taxon>
        <taxon>Lotharella</taxon>
    </lineage>
</organism>
<feature type="region of interest" description="Disordered" evidence="5">
    <location>
        <begin position="1027"/>
        <end position="1123"/>
    </location>
</feature>
<dbReference type="PANTHER" id="PTHR13213">
    <property type="entry name" value="MYB-BINDING PROTEIN 1A FAMILY MEMBER"/>
    <property type="match status" value="1"/>
</dbReference>
<evidence type="ECO:0000313" key="6">
    <source>
        <dbReference type="EMBL" id="CAE0670308.1"/>
    </source>
</evidence>
<dbReference type="InterPro" id="IPR016024">
    <property type="entry name" value="ARM-type_fold"/>
</dbReference>
<feature type="region of interest" description="Disordered" evidence="5">
    <location>
        <begin position="639"/>
        <end position="683"/>
    </location>
</feature>
<feature type="compositionally biased region" description="Basic residues" evidence="5">
    <location>
        <begin position="1114"/>
        <end position="1123"/>
    </location>
</feature>
<dbReference type="GO" id="GO:0003677">
    <property type="term" value="F:DNA binding"/>
    <property type="evidence" value="ECO:0007669"/>
    <property type="project" value="InterPro"/>
</dbReference>